<keyword evidence="10 12" id="KW-0143">Chaperone</keyword>
<sequence length="136" mass="15172">MKGSNHLFIAWATALTAMLGSLFYSEFMGYTPCEWCWYQRILMYPLVIIYGASLLKNNKAIAFPGLILSGIGIFVSTYHYLVQKVSMFQSAGGSCGAVPCTVEYVNYLGFITIPFLAGTAFVIIFLSHLLMLRKKE</sequence>
<feature type="disulfide bond" description="Redox-active" evidence="12">
    <location>
        <begin position="33"/>
        <end position="36"/>
    </location>
</feature>
<dbReference type="STRING" id="570947.SAMN05421687_105102"/>
<feature type="transmembrane region" description="Helical" evidence="13">
    <location>
        <begin position="107"/>
        <end position="132"/>
    </location>
</feature>
<evidence type="ECO:0000256" key="8">
    <source>
        <dbReference type="ARBA" id="ARBA00023136"/>
    </source>
</evidence>
<keyword evidence="4 12" id="KW-0812">Transmembrane</keyword>
<dbReference type="RefSeq" id="WP_076558732.1">
    <property type="nucleotide sequence ID" value="NZ_FTOC01000005.1"/>
</dbReference>
<dbReference type="InterPro" id="IPR003752">
    <property type="entry name" value="DiS_bond_form_DsbB/BdbC"/>
</dbReference>
<evidence type="ECO:0000256" key="3">
    <source>
        <dbReference type="ARBA" id="ARBA00022448"/>
    </source>
</evidence>
<evidence type="ECO:0000256" key="7">
    <source>
        <dbReference type="ARBA" id="ARBA00023002"/>
    </source>
</evidence>
<dbReference type="PANTHER" id="PTHR43469:SF1">
    <property type="entry name" value="SPBETA PROPHAGE-DERIVED DISULFIDE BOND FORMATION PROTEIN B"/>
    <property type="match status" value="1"/>
</dbReference>
<comment type="caution">
    <text evidence="12">Lacks conserved residue(s) required for the propagation of feature annotation.</text>
</comment>
<dbReference type="AlphaFoldDB" id="A0A1N7JDX7"/>
<keyword evidence="3 12" id="KW-0813">Transport</keyword>
<dbReference type="Pfam" id="PF02600">
    <property type="entry name" value="DsbB"/>
    <property type="match status" value="1"/>
</dbReference>
<dbReference type="GO" id="GO:0005886">
    <property type="term" value="C:plasma membrane"/>
    <property type="evidence" value="ECO:0007669"/>
    <property type="project" value="UniProtKB-SubCell"/>
</dbReference>
<reference evidence="15" key="1">
    <citation type="submission" date="2017-01" db="EMBL/GenBank/DDBJ databases">
        <authorList>
            <person name="Varghese N."/>
            <person name="Submissions S."/>
        </authorList>
    </citation>
    <scope>NUCLEOTIDE SEQUENCE [LARGE SCALE GENOMIC DNA]</scope>
    <source>
        <strain evidence="15">DSM 23127</strain>
    </source>
</reference>
<evidence type="ECO:0000313" key="15">
    <source>
        <dbReference type="Proteomes" id="UP000187608"/>
    </source>
</evidence>
<comment type="subcellular location">
    <subcellularLocation>
        <location evidence="12">Cell membrane</location>
        <topology evidence="12">Multi-pass membrane protein</topology>
    </subcellularLocation>
    <subcellularLocation>
        <location evidence="1">Membrane</location>
        <topology evidence="1">Multi-pass membrane protein</topology>
    </subcellularLocation>
</comment>
<feature type="transmembrane region" description="Helical" evidence="13">
    <location>
        <begin position="62"/>
        <end position="81"/>
    </location>
</feature>
<dbReference type="PIRSF" id="PIRSF036659">
    <property type="entry name" value="BdbC"/>
    <property type="match status" value="1"/>
</dbReference>
<evidence type="ECO:0000256" key="11">
    <source>
        <dbReference type="ARBA" id="ARBA00023284"/>
    </source>
</evidence>
<keyword evidence="12" id="KW-1003">Cell membrane</keyword>
<evidence type="ECO:0000256" key="10">
    <source>
        <dbReference type="ARBA" id="ARBA00023186"/>
    </source>
</evidence>
<feature type="transmembrane region" description="Helical" evidence="13">
    <location>
        <begin position="7"/>
        <end position="25"/>
    </location>
</feature>
<organism evidence="14 15">
    <name type="scientific">Salimicrobium flavidum</name>
    <dbReference type="NCBI Taxonomy" id="570947"/>
    <lineage>
        <taxon>Bacteria</taxon>
        <taxon>Bacillati</taxon>
        <taxon>Bacillota</taxon>
        <taxon>Bacilli</taxon>
        <taxon>Bacillales</taxon>
        <taxon>Bacillaceae</taxon>
        <taxon>Salimicrobium</taxon>
    </lineage>
</organism>
<comment type="similarity">
    <text evidence="2 12">Belongs to the DsbB family. BdbC subfamily.</text>
</comment>
<dbReference type="Gene3D" id="1.20.1550.10">
    <property type="entry name" value="DsbB-like"/>
    <property type="match status" value="1"/>
</dbReference>
<evidence type="ECO:0000256" key="5">
    <source>
        <dbReference type="ARBA" id="ARBA00022982"/>
    </source>
</evidence>
<keyword evidence="5 12" id="KW-0249">Electron transport</keyword>
<dbReference type="EMBL" id="FTOC01000005">
    <property type="protein sequence ID" value="SIS47518.1"/>
    <property type="molecule type" value="Genomic_DNA"/>
</dbReference>
<evidence type="ECO:0000313" key="14">
    <source>
        <dbReference type="EMBL" id="SIS47518.1"/>
    </source>
</evidence>
<dbReference type="InterPro" id="IPR012187">
    <property type="entry name" value="Disulphide_bond_form_BdbC"/>
</dbReference>
<comment type="function">
    <text evidence="12">Required for disulfide bond formation in some proteins.</text>
</comment>
<keyword evidence="7 12" id="KW-0560">Oxidoreductase</keyword>
<dbReference type="PANTHER" id="PTHR43469">
    <property type="entry name" value="DISULFIDE FORMATION PROTEIN-RELATED"/>
    <property type="match status" value="1"/>
</dbReference>
<evidence type="ECO:0000256" key="4">
    <source>
        <dbReference type="ARBA" id="ARBA00022692"/>
    </source>
</evidence>
<keyword evidence="11 12" id="KW-0676">Redox-active center</keyword>
<evidence type="ECO:0000256" key="9">
    <source>
        <dbReference type="ARBA" id="ARBA00023157"/>
    </source>
</evidence>
<proteinExistence type="inferred from homology"/>
<dbReference type="OrthoDB" id="158402at2"/>
<evidence type="ECO:0000256" key="12">
    <source>
        <dbReference type="HAMAP-Rule" id="MF_00287"/>
    </source>
</evidence>
<protein>
    <recommendedName>
        <fullName evidence="12">Probable disulfide formation protein</fullName>
    </recommendedName>
    <alternativeName>
        <fullName evidence="12">Disulfide oxidoreductase</fullName>
    </alternativeName>
    <alternativeName>
        <fullName evidence="12">Thiol-disulfide oxidoreductase</fullName>
    </alternativeName>
</protein>
<feature type="transmembrane region" description="Helical" evidence="13">
    <location>
        <begin position="37"/>
        <end position="55"/>
    </location>
</feature>
<keyword evidence="15" id="KW-1185">Reference proteome</keyword>
<gene>
    <name evidence="12" type="primary">bdbC</name>
    <name evidence="14" type="ORF">SAMN05421687_105102</name>
</gene>
<dbReference type="InterPro" id="IPR023380">
    <property type="entry name" value="DsbB-like_sf"/>
</dbReference>
<evidence type="ECO:0000256" key="13">
    <source>
        <dbReference type="SAM" id="Phobius"/>
    </source>
</evidence>
<evidence type="ECO:0000256" key="1">
    <source>
        <dbReference type="ARBA" id="ARBA00004141"/>
    </source>
</evidence>
<evidence type="ECO:0000256" key="2">
    <source>
        <dbReference type="ARBA" id="ARBA00007602"/>
    </source>
</evidence>
<dbReference type="NCBIfam" id="NF002849">
    <property type="entry name" value="PRK03113.1"/>
    <property type="match status" value="1"/>
</dbReference>
<keyword evidence="8 12" id="KW-0472">Membrane</keyword>
<keyword evidence="6 12" id="KW-1133">Transmembrane helix</keyword>
<dbReference type="HAMAP" id="MF_00287">
    <property type="entry name" value="BdbC"/>
    <property type="match status" value="1"/>
</dbReference>
<evidence type="ECO:0000256" key="6">
    <source>
        <dbReference type="ARBA" id="ARBA00022989"/>
    </source>
</evidence>
<accession>A0A1N7JDX7</accession>
<keyword evidence="9 12" id="KW-1015">Disulfide bond</keyword>
<dbReference type="GO" id="GO:0015035">
    <property type="term" value="F:protein-disulfide reductase activity"/>
    <property type="evidence" value="ECO:0007669"/>
    <property type="project" value="UniProtKB-UniRule"/>
</dbReference>
<dbReference type="GO" id="GO:0006457">
    <property type="term" value="P:protein folding"/>
    <property type="evidence" value="ECO:0007669"/>
    <property type="project" value="InterPro"/>
</dbReference>
<dbReference type="Proteomes" id="UP000187608">
    <property type="component" value="Unassembled WGS sequence"/>
</dbReference>
<dbReference type="SUPFAM" id="SSF158442">
    <property type="entry name" value="DsbB-like"/>
    <property type="match status" value="1"/>
</dbReference>
<name>A0A1N7JDX7_9BACI</name>